<accession>A0A8S9XXC9</accession>
<feature type="domain" description="Ubiquinol-cytochrome c chaperone" evidence="2">
    <location>
        <begin position="7"/>
        <end position="82"/>
    </location>
</feature>
<evidence type="ECO:0000256" key="1">
    <source>
        <dbReference type="ARBA" id="ARBA00006407"/>
    </source>
</evidence>
<dbReference type="EMBL" id="WIXP02000003">
    <property type="protein sequence ID" value="KAF6212736.1"/>
    <property type="molecule type" value="Genomic_DNA"/>
</dbReference>
<dbReference type="GO" id="GO:0005739">
    <property type="term" value="C:mitochondrion"/>
    <property type="evidence" value="ECO:0007669"/>
    <property type="project" value="TreeGrafter"/>
</dbReference>
<gene>
    <name evidence="3" type="ORF">GE061_010444</name>
</gene>
<comment type="similarity">
    <text evidence="1">Belongs to the CBP3 family.</text>
</comment>
<organism evidence="3 4">
    <name type="scientific">Apolygus lucorum</name>
    <name type="common">Small green plant bug</name>
    <name type="synonym">Lygocoris lucorum</name>
    <dbReference type="NCBI Taxonomy" id="248454"/>
    <lineage>
        <taxon>Eukaryota</taxon>
        <taxon>Metazoa</taxon>
        <taxon>Ecdysozoa</taxon>
        <taxon>Arthropoda</taxon>
        <taxon>Hexapoda</taxon>
        <taxon>Insecta</taxon>
        <taxon>Pterygota</taxon>
        <taxon>Neoptera</taxon>
        <taxon>Paraneoptera</taxon>
        <taxon>Hemiptera</taxon>
        <taxon>Heteroptera</taxon>
        <taxon>Panheteroptera</taxon>
        <taxon>Cimicomorpha</taxon>
        <taxon>Miridae</taxon>
        <taxon>Mirini</taxon>
        <taxon>Apolygus</taxon>
    </lineage>
</organism>
<dbReference type="OrthoDB" id="4007at2759"/>
<reference evidence="3" key="1">
    <citation type="journal article" date="2021" name="Mol. Ecol. Resour.">
        <title>Apolygus lucorum genome provides insights into omnivorousness and mesophyll feeding.</title>
        <authorList>
            <person name="Liu Y."/>
            <person name="Liu H."/>
            <person name="Wang H."/>
            <person name="Huang T."/>
            <person name="Liu B."/>
            <person name="Yang B."/>
            <person name="Yin L."/>
            <person name="Li B."/>
            <person name="Zhang Y."/>
            <person name="Zhang S."/>
            <person name="Jiang F."/>
            <person name="Zhang X."/>
            <person name="Ren Y."/>
            <person name="Wang B."/>
            <person name="Wang S."/>
            <person name="Lu Y."/>
            <person name="Wu K."/>
            <person name="Fan W."/>
            <person name="Wang G."/>
        </authorList>
    </citation>
    <scope>NUCLEOTIDE SEQUENCE</scope>
    <source>
        <strain evidence="3">12Hb</strain>
    </source>
</reference>
<dbReference type="PANTHER" id="PTHR12184:SF1">
    <property type="entry name" value="UBIQUINOL-CYTOCHROME-C REDUCTASE COMPLEX ASSEMBLY FACTOR 1"/>
    <property type="match status" value="1"/>
</dbReference>
<evidence type="ECO:0000313" key="3">
    <source>
        <dbReference type="EMBL" id="KAF6212736.1"/>
    </source>
</evidence>
<evidence type="ECO:0000259" key="2">
    <source>
        <dbReference type="Pfam" id="PF03981"/>
    </source>
</evidence>
<evidence type="ECO:0000313" key="4">
    <source>
        <dbReference type="Proteomes" id="UP000466442"/>
    </source>
</evidence>
<feature type="non-terminal residue" evidence="3">
    <location>
        <position position="98"/>
    </location>
</feature>
<dbReference type="Pfam" id="PF03981">
    <property type="entry name" value="Ubiq_cyt_C_chap"/>
    <property type="match status" value="1"/>
</dbReference>
<proteinExistence type="inferred from homology"/>
<dbReference type="InterPro" id="IPR021150">
    <property type="entry name" value="Ubiq_cyt_c_chap"/>
</dbReference>
<dbReference type="PANTHER" id="PTHR12184">
    <property type="entry name" value="UBIQUINOL-CYTOCHROME C REDUCTASE COMPLEX ASSEMBLY FACTOR 1 FAMILY MEMBER"/>
    <property type="match status" value="1"/>
</dbReference>
<protein>
    <recommendedName>
        <fullName evidence="2">Ubiquinol-cytochrome c chaperone domain-containing protein</fullName>
    </recommendedName>
</protein>
<dbReference type="Proteomes" id="UP000466442">
    <property type="component" value="Unassembled WGS sequence"/>
</dbReference>
<keyword evidence="4" id="KW-1185">Reference proteome</keyword>
<sequence length="98" mass="11484">SEHASVVRSQIIELNEGFQAALVLYDEGLLSNDKVLASTLWRRFYNQDCKSAHQLEALIHYVRQSMHMLDSTELEDLIDGKKLRWIHIDKVFEELKKK</sequence>
<dbReference type="GO" id="GO:0034551">
    <property type="term" value="P:mitochondrial respiratory chain complex III assembly"/>
    <property type="evidence" value="ECO:0007669"/>
    <property type="project" value="TreeGrafter"/>
</dbReference>
<dbReference type="AlphaFoldDB" id="A0A8S9XXC9"/>
<comment type="caution">
    <text evidence="3">The sequence shown here is derived from an EMBL/GenBank/DDBJ whole genome shotgun (WGS) entry which is preliminary data.</text>
</comment>
<dbReference type="InterPro" id="IPR007129">
    <property type="entry name" value="Ubiqinol_cyt_c_chaperone_CPB3"/>
</dbReference>
<name>A0A8S9XXC9_APOLU</name>